<evidence type="ECO:0000256" key="3">
    <source>
        <dbReference type="ARBA" id="ARBA00010617"/>
    </source>
</evidence>
<dbReference type="GeneID" id="63684787"/>
<dbReference type="Pfam" id="PF00067">
    <property type="entry name" value="p450"/>
    <property type="match status" value="1"/>
</dbReference>
<name>M5GAM0_DACPD</name>
<dbReference type="OrthoDB" id="1470350at2759"/>
<feature type="binding site" description="axial binding residue" evidence="9">
    <location>
        <position position="482"/>
    </location>
    <ligand>
        <name>heme</name>
        <dbReference type="ChEBI" id="CHEBI:30413"/>
    </ligand>
    <ligandPart>
        <name>Fe</name>
        <dbReference type="ChEBI" id="CHEBI:18248"/>
    </ligandPart>
</feature>
<dbReference type="SUPFAM" id="SSF48264">
    <property type="entry name" value="Cytochrome P450"/>
    <property type="match status" value="1"/>
</dbReference>
<comment type="similarity">
    <text evidence="3">Belongs to the cytochrome P450 family.</text>
</comment>
<evidence type="ECO:0000256" key="4">
    <source>
        <dbReference type="ARBA" id="ARBA00022617"/>
    </source>
</evidence>
<dbReference type="RefSeq" id="XP_040632803.1">
    <property type="nucleotide sequence ID" value="XM_040769725.1"/>
</dbReference>
<dbReference type="PRINTS" id="PR00465">
    <property type="entry name" value="EP450IV"/>
</dbReference>
<dbReference type="OMA" id="VLHQYTE"/>
<evidence type="ECO:0000256" key="8">
    <source>
        <dbReference type="ARBA" id="ARBA00023033"/>
    </source>
</evidence>
<proteinExistence type="inferred from homology"/>
<dbReference type="PRINTS" id="PR00385">
    <property type="entry name" value="P450"/>
</dbReference>
<dbReference type="CDD" id="cd11069">
    <property type="entry name" value="CYP_FUM15-like"/>
    <property type="match status" value="1"/>
</dbReference>
<evidence type="ECO:0000313" key="10">
    <source>
        <dbReference type="EMBL" id="EJU05909.1"/>
    </source>
</evidence>
<evidence type="ECO:0000256" key="2">
    <source>
        <dbReference type="ARBA" id="ARBA00005179"/>
    </source>
</evidence>
<comment type="cofactor">
    <cofactor evidence="1 9">
        <name>heme</name>
        <dbReference type="ChEBI" id="CHEBI:30413"/>
    </cofactor>
</comment>
<evidence type="ECO:0000256" key="1">
    <source>
        <dbReference type="ARBA" id="ARBA00001971"/>
    </source>
</evidence>
<dbReference type="HOGENOM" id="CLU_001570_5_11_1"/>
<accession>M5GAM0</accession>
<keyword evidence="8" id="KW-0503">Monooxygenase</keyword>
<protein>
    <submittedName>
        <fullName evidence="10">Cytochrome P450</fullName>
    </submittedName>
</protein>
<reference evidence="10 11" key="1">
    <citation type="journal article" date="2012" name="Science">
        <title>The Paleozoic origin of enzymatic lignin decomposition reconstructed from 31 fungal genomes.</title>
        <authorList>
            <person name="Floudas D."/>
            <person name="Binder M."/>
            <person name="Riley R."/>
            <person name="Barry K."/>
            <person name="Blanchette R.A."/>
            <person name="Henrissat B."/>
            <person name="Martinez A.T."/>
            <person name="Otillar R."/>
            <person name="Spatafora J.W."/>
            <person name="Yadav J.S."/>
            <person name="Aerts A."/>
            <person name="Benoit I."/>
            <person name="Boyd A."/>
            <person name="Carlson A."/>
            <person name="Copeland A."/>
            <person name="Coutinho P.M."/>
            <person name="de Vries R.P."/>
            <person name="Ferreira P."/>
            <person name="Findley K."/>
            <person name="Foster B."/>
            <person name="Gaskell J."/>
            <person name="Glotzer D."/>
            <person name="Gorecki P."/>
            <person name="Heitman J."/>
            <person name="Hesse C."/>
            <person name="Hori C."/>
            <person name="Igarashi K."/>
            <person name="Jurgens J.A."/>
            <person name="Kallen N."/>
            <person name="Kersten P."/>
            <person name="Kohler A."/>
            <person name="Kuees U."/>
            <person name="Kumar T.K.A."/>
            <person name="Kuo A."/>
            <person name="LaButti K."/>
            <person name="Larrondo L.F."/>
            <person name="Lindquist E."/>
            <person name="Ling A."/>
            <person name="Lombard V."/>
            <person name="Lucas S."/>
            <person name="Lundell T."/>
            <person name="Martin R."/>
            <person name="McLaughlin D.J."/>
            <person name="Morgenstern I."/>
            <person name="Morin E."/>
            <person name="Murat C."/>
            <person name="Nagy L.G."/>
            <person name="Nolan M."/>
            <person name="Ohm R.A."/>
            <person name="Patyshakuliyeva A."/>
            <person name="Rokas A."/>
            <person name="Ruiz-Duenas F.J."/>
            <person name="Sabat G."/>
            <person name="Salamov A."/>
            <person name="Samejima M."/>
            <person name="Schmutz J."/>
            <person name="Slot J.C."/>
            <person name="St John F."/>
            <person name="Stenlid J."/>
            <person name="Sun H."/>
            <person name="Sun S."/>
            <person name="Syed K."/>
            <person name="Tsang A."/>
            <person name="Wiebenga A."/>
            <person name="Young D."/>
            <person name="Pisabarro A."/>
            <person name="Eastwood D.C."/>
            <person name="Martin F."/>
            <person name="Cullen D."/>
            <person name="Grigoriev I.V."/>
            <person name="Hibbett D.S."/>
        </authorList>
    </citation>
    <scope>NUCLEOTIDE SEQUENCE [LARGE SCALE GENOMIC DNA]</scope>
    <source>
        <strain evidence="10 11">DJM-731 SS1</strain>
    </source>
</reference>
<keyword evidence="4 9" id="KW-0349">Heme</keyword>
<dbReference type="AlphaFoldDB" id="M5GAM0"/>
<dbReference type="InterPro" id="IPR050121">
    <property type="entry name" value="Cytochrome_P450_monoxygenase"/>
</dbReference>
<evidence type="ECO:0000256" key="9">
    <source>
        <dbReference type="PIRSR" id="PIRSR602403-1"/>
    </source>
</evidence>
<evidence type="ECO:0000256" key="7">
    <source>
        <dbReference type="ARBA" id="ARBA00023004"/>
    </source>
</evidence>
<keyword evidence="7 9" id="KW-0408">Iron</keyword>
<comment type="pathway">
    <text evidence="2">Secondary metabolite biosynthesis.</text>
</comment>
<evidence type="ECO:0000256" key="5">
    <source>
        <dbReference type="ARBA" id="ARBA00022723"/>
    </source>
</evidence>
<organism evidence="10 11">
    <name type="scientific">Dacryopinax primogenitus (strain DJM 731)</name>
    <name type="common">Brown rot fungus</name>
    <dbReference type="NCBI Taxonomy" id="1858805"/>
    <lineage>
        <taxon>Eukaryota</taxon>
        <taxon>Fungi</taxon>
        <taxon>Dikarya</taxon>
        <taxon>Basidiomycota</taxon>
        <taxon>Agaricomycotina</taxon>
        <taxon>Dacrymycetes</taxon>
        <taxon>Dacrymycetales</taxon>
        <taxon>Dacrymycetaceae</taxon>
        <taxon>Dacryopinax</taxon>
    </lineage>
</organism>
<keyword evidence="6" id="KW-0560">Oxidoreductase</keyword>
<dbReference type="InterPro" id="IPR036396">
    <property type="entry name" value="Cyt_P450_sf"/>
</dbReference>
<dbReference type="GO" id="GO:0016705">
    <property type="term" value="F:oxidoreductase activity, acting on paired donors, with incorporation or reduction of molecular oxygen"/>
    <property type="evidence" value="ECO:0007669"/>
    <property type="project" value="InterPro"/>
</dbReference>
<keyword evidence="11" id="KW-1185">Reference proteome</keyword>
<evidence type="ECO:0000256" key="6">
    <source>
        <dbReference type="ARBA" id="ARBA00023002"/>
    </source>
</evidence>
<evidence type="ECO:0000313" key="11">
    <source>
        <dbReference type="Proteomes" id="UP000030653"/>
    </source>
</evidence>
<dbReference type="EMBL" id="JH795856">
    <property type="protein sequence ID" value="EJU05909.1"/>
    <property type="molecule type" value="Genomic_DNA"/>
</dbReference>
<dbReference type="PANTHER" id="PTHR24305">
    <property type="entry name" value="CYTOCHROME P450"/>
    <property type="match status" value="1"/>
</dbReference>
<dbReference type="InterPro" id="IPR002403">
    <property type="entry name" value="Cyt_P450_E_grp-IV"/>
</dbReference>
<dbReference type="STRING" id="1858805.M5GAM0"/>
<dbReference type="GO" id="GO:0004497">
    <property type="term" value="F:monooxygenase activity"/>
    <property type="evidence" value="ECO:0007669"/>
    <property type="project" value="UniProtKB-KW"/>
</dbReference>
<dbReference type="GO" id="GO:0005506">
    <property type="term" value="F:iron ion binding"/>
    <property type="evidence" value="ECO:0007669"/>
    <property type="project" value="InterPro"/>
</dbReference>
<dbReference type="Proteomes" id="UP000030653">
    <property type="component" value="Unassembled WGS sequence"/>
</dbReference>
<dbReference type="Gene3D" id="1.10.630.10">
    <property type="entry name" value="Cytochrome P450"/>
    <property type="match status" value="1"/>
</dbReference>
<dbReference type="InterPro" id="IPR001128">
    <property type="entry name" value="Cyt_P450"/>
</dbReference>
<sequence length="548" mass="61561">MAFISSSLSSSASLLLSLLAVYTLLRLTHSLLSPLWSPLRNLPHPKGARLLWGNVKQIRRAPLGETHARWERELGPVFSYRQTLSKWRLCTTDPRALSHILQNAYLYPKPGMVQRSLSRTVGDGLLVAEGDAHKRQRRVMNPSFSSQQIKEVVPVFWDKAEELASIWHASVRSEEAVVDVNNWLSRATLDVIGLAGFGYAFQSLLDDSNELALAVAQLFHVRRVSVFAILRNFFPALRYLPVQSNRIQANAHRVMTRIGMELVKRKKEAVRQTLDGKREEKDVVRTQVVGKDLLSALVRANMANDVTSAQKLNDEEVLAQISTFLVAGHETTSSAVTWALFTLSTDQDVQNKLRAELLSYPSPQSDMDELSAIPYLDAFVREVMRFHAPVASTMRMASAADEIPVSRPYVDTNGKERTTISVKKGDGIFIPIRVVNRSTSLWGPDAGEFRPERWLREVPDAANHIPGVWAHVLSFLGGPRACIGYRFSIIEIKVFLYVLIRQFTFQLADPGMEFEAKSNIVTRPVVKGGPRDAPTLPLRIRRYTVEDT</sequence>
<dbReference type="GO" id="GO:0020037">
    <property type="term" value="F:heme binding"/>
    <property type="evidence" value="ECO:0007669"/>
    <property type="project" value="InterPro"/>
</dbReference>
<gene>
    <name evidence="10" type="ORF">DACRYDRAFT_113919</name>
</gene>
<keyword evidence="5 9" id="KW-0479">Metal-binding</keyword>
<dbReference type="PANTHER" id="PTHR24305:SF166">
    <property type="entry name" value="CYTOCHROME P450 12A4, MITOCHONDRIAL-RELATED"/>
    <property type="match status" value="1"/>
</dbReference>